<keyword evidence="1" id="KW-0812">Transmembrane</keyword>
<feature type="transmembrane region" description="Helical" evidence="1">
    <location>
        <begin position="25"/>
        <end position="48"/>
    </location>
</feature>
<accession>A0ABQ3H3G2</accession>
<name>A0ABQ3H3G2_9NEIS</name>
<reference evidence="3" key="1">
    <citation type="journal article" date="2019" name="Int. J. Syst. Evol. Microbiol.">
        <title>The Global Catalogue of Microorganisms (GCM) 10K type strain sequencing project: providing services to taxonomists for standard genome sequencing and annotation.</title>
        <authorList>
            <consortium name="The Broad Institute Genomics Platform"/>
            <consortium name="The Broad Institute Genome Sequencing Center for Infectious Disease"/>
            <person name="Wu L."/>
            <person name="Ma J."/>
        </authorList>
    </citation>
    <scope>NUCLEOTIDE SEQUENCE [LARGE SCALE GENOMIC DNA]</scope>
    <source>
        <strain evidence="3">KCTC 23701</strain>
    </source>
</reference>
<keyword evidence="1" id="KW-0472">Membrane</keyword>
<keyword evidence="3" id="KW-1185">Reference proteome</keyword>
<evidence type="ECO:0008006" key="4">
    <source>
        <dbReference type="Google" id="ProtNLM"/>
    </source>
</evidence>
<evidence type="ECO:0000313" key="3">
    <source>
        <dbReference type="Proteomes" id="UP000604737"/>
    </source>
</evidence>
<dbReference type="EMBL" id="BMYO01000010">
    <property type="protein sequence ID" value="GHD68486.1"/>
    <property type="molecule type" value="Genomic_DNA"/>
</dbReference>
<evidence type="ECO:0000313" key="2">
    <source>
        <dbReference type="EMBL" id="GHD68486.1"/>
    </source>
</evidence>
<protein>
    <recommendedName>
        <fullName evidence="4">Photosystem I assembly protein Ycf4</fullName>
    </recommendedName>
</protein>
<comment type="caution">
    <text evidence="2">The sequence shown here is derived from an EMBL/GenBank/DDBJ whole genome shotgun (WGS) entry which is preliminary data.</text>
</comment>
<keyword evidence="1" id="KW-1133">Transmembrane helix</keyword>
<dbReference type="Proteomes" id="UP000604737">
    <property type="component" value="Unassembled WGS sequence"/>
</dbReference>
<sequence length="153" mass="17581">MFLGVGVWISWDVYHDPYGTFYHDLIGLVLFNSGFFFMCFLIFAGVGFQRVKLNRETKKLIYANYSTFHRWKEVDVADIQRVSIWLSRQSMDALVDSLLITIRAHASGGPPRGVTLLDFRVAPMNKKNHSSLFVAVVEFVRESNPNSELPDFQ</sequence>
<organism evidence="2 3">
    <name type="scientific">Jeongeupia chitinilytica</name>
    <dbReference type="NCBI Taxonomy" id="1041641"/>
    <lineage>
        <taxon>Bacteria</taxon>
        <taxon>Pseudomonadati</taxon>
        <taxon>Pseudomonadota</taxon>
        <taxon>Betaproteobacteria</taxon>
        <taxon>Neisseriales</taxon>
        <taxon>Chitinibacteraceae</taxon>
        <taxon>Jeongeupia</taxon>
    </lineage>
</organism>
<gene>
    <name evidence="2" type="ORF">GCM10007350_33900</name>
</gene>
<proteinExistence type="predicted"/>
<evidence type="ECO:0000256" key="1">
    <source>
        <dbReference type="SAM" id="Phobius"/>
    </source>
</evidence>